<accession>A0ABP8JGC8</accession>
<evidence type="ECO:0000256" key="2">
    <source>
        <dbReference type="ARBA" id="ARBA00007400"/>
    </source>
</evidence>
<dbReference type="RefSeq" id="WP_295690134.1">
    <property type="nucleotide sequence ID" value="NZ_BAABGL010000010.1"/>
</dbReference>
<feature type="region of interest" description="Disordered" evidence="7">
    <location>
        <begin position="366"/>
        <end position="389"/>
    </location>
</feature>
<feature type="transmembrane region" description="Helical" evidence="8">
    <location>
        <begin position="316"/>
        <end position="339"/>
    </location>
</feature>
<sequence length="389" mass="42486">MALLGRVGEDNPPPTSTGWMNPARSLAIIAVVAIHAIGDTVETRYTDLGTSAWWLANAIDSSARWSVPVFLMIAGALALDPAKGGRPREFLLKRVFRIGIPLVVWTVIYVLFRLYYMGGRESDWDPILAIASGSPFVQLYFLYVLAGLTLLTPFMRLLSTHGSRRVQWGTALILLGIGMADGIFASAFGVGESNAATRFLPMMGYYVLGWVLRDWILTRRQAVIAALVFASGVLSTFLWAGFGPGEKPWKFSYEYLSPMVVAMSLAAYLLLHFSMRSGFGLLTRLYPYSFGVFLLHPLLLFPMRELIGGPSSLGDVALHGFVMPIVYTLVCTVLTMIALRTPLVRAAFGEGRPPRRWMRRLAAEDSLRDGSPGTGSTGSGPSHLGTPGC</sequence>
<evidence type="ECO:0000259" key="9">
    <source>
        <dbReference type="Pfam" id="PF01757"/>
    </source>
</evidence>
<keyword evidence="5 8" id="KW-1133">Transmembrane helix</keyword>
<comment type="similarity">
    <text evidence="2">Belongs to the acyltransferase 3 family.</text>
</comment>
<evidence type="ECO:0000313" key="10">
    <source>
        <dbReference type="EMBL" id="GAA4390227.1"/>
    </source>
</evidence>
<evidence type="ECO:0000256" key="3">
    <source>
        <dbReference type="ARBA" id="ARBA00022475"/>
    </source>
</evidence>
<feature type="transmembrane region" description="Helical" evidence="8">
    <location>
        <begin position="285"/>
        <end position="304"/>
    </location>
</feature>
<feature type="compositionally biased region" description="Low complexity" evidence="7">
    <location>
        <begin position="379"/>
        <end position="389"/>
    </location>
</feature>
<evidence type="ECO:0000256" key="6">
    <source>
        <dbReference type="ARBA" id="ARBA00023136"/>
    </source>
</evidence>
<organism evidence="10 11">
    <name type="scientific">Brevibacterium pityocampae</name>
    <dbReference type="NCBI Taxonomy" id="506594"/>
    <lineage>
        <taxon>Bacteria</taxon>
        <taxon>Bacillati</taxon>
        <taxon>Actinomycetota</taxon>
        <taxon>Actinomycetes</taxon>
        <taxon>Micrococcales</taxon>
        <taxon>Brevibacteriaceae</taxon>
        <taxon>Brevibacterium</taxon>
    </lineage>
</organism>
<keyword evidence="11" id="KW-1185">Reference proteome</keyword>
<protein>
    <recommendedName>
        <fullName evidence="9">Acyltransferase 3 domain-containing protein</fullName>
    </recommendedName>
</protein>
<dbReference type="InterPro" id="IPR002656">
    <property type="entry name" value="Acyl_transf_3_dom"/>
</dbReference>
<keyword evidence="4 8" id="KW-0812">Transmembrane</keyword>
<dbReference type="Pfam" id="PF01757">
    <property type="entry name" value="Acyl_transf_3"/>
    <property type="match status" value="1"/>
</dbReference>
<comment type="caution">
    <text evidence="10">The sequence shown here is derived from an EMBL/GenBank/DDBJ whole genome shotgun (WGS) entry which is preliminary data.</text>
</comment>
<name>A0ABP8JGC8_9MICO</name>
<evidence type="ECO:0000256" key="7">
    <source>
        <dbReference type="SAM" id="MobiDB-lite"/>
    </source>
</evidence>
<dbReference type="PANTHER" id="PTHR40074">
    <property type="entry name" value="O-ACETYLTRANSFERASE WECH"/>
    <property type="match status" value="1"/>
</dbReference>
<feature type="transmembrane region" description="Helical" evidence="8">
    <location>
        <begin position="224"/>
        <end position="243"/>
    </location>
</feature>
<evidence type="ECO:0000313" key="11">
    <source>
        <dbReference type="Proteomes" id="UP001500642"/>
    </source>
</evidence>
<gene>
    <name evidence="10" type="ORF">GCM10023167_16580</name>
</gene>
<proteinExistence type="inferred from homology"/>
<keyword evidence="3" id="KW-1003">Cell membrane</keyword>
<dbReference type="PANTHER" id="PTHR40074:SF2">
    <property type="entry name" value="O-ACETYLTRANSFERASE WECH"/>
    <property type="match status" value="1"/>
</dbReference>
<feature type="transmembrane region" description="Helical" evidence="8">
    <location>
        <begin position="195"/>
        <end position="212"/>
    </location>
</feature>
<evidence type="ECO:0000256" key="1">
    <source>
        <dbReference type="ARBA" id="ARBA00004651"/>
    </source>
</evidence>
<evidence type="ECO:0000256" key="4">
    <source>
        <dbReference type="ARBA" id="ARBA00022692"/>
    </source>
</evidence>
<reference evidence="11" key="1">
    <citation type="journal article" date="2019" name="Int. J. Syst. Evol. Microbiol.">
        <title>The Global Catalogue of Microorganisms (GCM) 10K type strain sequencing project: providing services to taxonomists for standard genome sequencing and annotation.</title>
        <authorList>
            <consortium name="The Broad Institute Genomics Platform"/>
            <consortium name="The Broad Institute Genome Sequencing Center for Infectious Disease"/>
            <person name="Wu L."/>
            <person name="Ma J."/>
        </authorList>
    </citation>
    <scope>NUCLEOTIDE SEQUENCE [LARGE SCALE GENOMIC DNA]</scope>
    <source>
        <strain evidence="11">JCM 17808</strain>
    </source>
</reference>
<evidence type="ECO:0000256" key="5">
    <source>
        <dbReference type="ARBA" id="ARBA00022989"/>
    </source>
</evidence>
<dbReference type="Proteomes" id="UP001500642">
    <property type="component" value="Unassembled WGS sequence"/>
</dbReference>
<feature type="transmembrane region" description="Helical" evidence="8">
    <location>
        <begin position="94"/>
        <end position="116"/>
    </location>
</feature>
<feature type="transmembrane region" description="Helical" evidence="8">
    <location>
        <begin position="255"/>
        <end position="273"/>
    </location>
</feature>
<evidence type="ECO:0000256" key="8">
    <source>
        <dbReference type="SAM" id="Phobius"/>
    </source>
</evidence>
<keyword evidence="6 8" id="KW-0472">Membrane</keyword>
<feature type="domain" description="Acyltransferase 3" evidence="9">
    <location>
        <begin position="19"/>
        <end position="337"/>
    </location>
</feature>
<feature type="transmembrane region" description="Helical" evidence="8">
    <location>
        <begin position="170"/>
        <end position="189"/>
    </location>
</feature>
<comment type="subcellular location">
    <subcellularLocation>
        <location evidence="1">Cell membrane</location>
        <topology evidence="1">Multi-pass membrane protein</topology>
    </subcellularLocation>
</comment>
<dbReference type="EMBL" id="BAABGL010000010">
    <property type="protein sequence ID" value="GAA4390227.1"/>
    <property type="molecule type" value="Genomic_DNA"/>
</dbReference>
<feature type="transmembrane region" description="Helical" evidence="8">
    <location>
        <begin position="136"/>
        <end position="158"/>
    </location>
</feature>